<sequence>MELGGMNLKDYFEENDVIISTFELMHEEETSLIGIHLDIKAENFVISKEQNSHEPLELCKLIDFNSSIIIPKGEDRIIENLQGNMALAPEIFEGQSVNNGSKVNRKVDIWSFGVMMITMMKFRFQNIPANLPLVTYHIVNNLLPEYMSNKSYNTKIDRILKGCLQLNANLRPSITAIVNFLEGKCHKFRYETRRFRNPGGSGPDGREGAAGIPGKDGIPGLPLNEQEWCFDCQQAPTGPRGPPGPKGPNGEVGRTGTPGTPGNKGQPGIIGMPGLPGLPGLTGERGPSGLPGNLVEQPAPRGTQGRTGPYGQPGPPGPQGQPGRQGPPGPVGEKGTNGLNGLPGRNGPKGSPGRDGNPGLYGGCDHCPPPRLANGYDQLDKTVDDQ</sequence>
<dbReference type="InterPro" id="IPR011009">
    <property type="entry name" value="Kinase-like_dom_sf"/>
</dbReference>
<accession>A0A915N6M4</accession>
<dbReference type="Pfam" id="PF01391">
    <property type="entry name" value="Collagen"/>
    <property type="match status" value="2"/>
</dbReference>
<feature type="compositionally biased region" description="Low complexity" evidence="2">
    <location>
        <begin position="266"/>
        <end position="287"/>
    </location>
</feature>
<evidence type="ECO:0000256" key="2">
    <source>
        <dbReference type="SAM" id="MobiDB-lite"/>
    </source>
</evidence>
<dbReference type="SMART" id="SM00220">
    <property type="entry name" value="S_TKc"/>
    <property type="match status" value="1"/>
</dbReference>
<evidence type="ECO:0000313" key="5">
    <source>
        <dbReference type="WBParaSite" id="scaffold7596_cov216.g12220"/>
    </source>
</evidence>
<evidence type="ECO:0000256" key="1">
    <source>
        <dbReference type="ARBA" id="ARBA00022737"/>
    </source>
</evidence>
<name>A0A915N6M4_MELJA</name>
<organism evidence="4 5">
    <name type="scientific">Meloidogyne javanica</name>
    <name type="common">Root-knot nematode worm</name>
    <dbReference type="NCBI Taxonomy" id="6303"/>
    <lineage>
        <taxon>Eukaryota</taxon>
        <taxon>Metazoa</taxon>
        <taxon>Ecdysozoa</taxon>
        <taxon>Nematoda</taxon>
        <taxon>Chromadorea</taxon>
        <taxon>Rhabditida</taxon>
        <taxon>Tylenchina</taxon>
        <taxon>Tylenchomorpha</taxon>
        <taxon>Tylenchoidea</taxon>
        <taxon>Meloidogynidae</taxon>
        <taxon>Meloidogyninae</taxon>
        <taxon>Meloidogyne</taxon>
        <taxon>Meloidogyne incognita group</taxon>
    </lineage>
</organism>
<dbReference type="Gene3D" id="1.10.510.10">
    <property type="entry name" value="Transferase(Phosphotransferase) domain 1"/>
    <property type="match status" value="1"/>
</dbReference>
<proteinExistence type="predicted"/>
<feature type="compositionally biased region" description="Pro residues" evidence="2">
    <location>
        <begin position="312"/>
        <end position="330"/>
    </location>
</feature>
<dbReference type="PANTHER" id="PTHR24637">
    <property type="entry name" value="COLLAGEN"/>
    <property type="match status" value="1"/>
</dbReference>
<reference evidence="5" key="1">
    <citation type="submission" date="2022-11" db="UniProtKB">
        <authorList>
            <consortium name="WormBaseParasite"/>
        </authorList>
    </citation>
    <scope>IDENTIFICATION</scope>
</reference>
<evidence type="ECO:0000259" key="3">
    <source>
        <dbReference type="PROSITE" id="PS50011"/>
    </source>
</evidence>
<dbReference type="PANTHER" id="PTHR24637:SF377">
    <property type="entry name" value="COLLAGEN TYPE IX ALPHA 1 CHAIN"/>
    <property type="match status" value="1"/>
</dbReference>
<dbReference type="GO" id="GO:0004672">
    <property type="term" value="F:protein kinase activity"/>
    <property type="evidence" value="ECO:0007669"/>
    <property type="project" value="InterPro"/>
</dbReference>
<feature type="region of interest" description="Disordered" evidence="2">
    <location>
        <begin position="193"/>
        <end position="218"/>
    </location>
</feature>
<feature type="compositionally biased region" description="Low complexity" evidence="2">
    <location>
        <begin position="336"/>
        <end position="349"/>
    </location>
</feature>
<feature type="compositionally biased region" description="Low complexity" evidence="2">
    <location>
        <begin position="300"/>
        <end position="310"/>
    </location>
</feature>
<dbReference type="Pfam" id="PF00069">
    <property type="entry name" value="Pkinase"/>
    <property type="match status" value="1"/>
</dbReference>
<keyword evidence="1" id="KW-0677">Repeat</keyword>
<protein>
    <submittedName>
        <fullName evidence="5">Protein kinase domain-containing protein</fullName>
    </submittedName>
</protein>
<feature type="region of interest" description="Disordered" evidence="2">
    <location>
        <begin position="232"/>
        <end position="386"/>
    </location>
</feature>
<keyword evidence="4" id="KW-1185">Reference proteome</keyword>
<dbReference type="PROSITE" id="PS50011">
    <property type="entry name" value="PROTEIN_KINASE_DOM"/>
    <property type="match status" value="1"/>
</dbReference>
<dbReference type="GO" id="GO:0005524">
    <property type="term" value="F:ATP binding"/>
    <property type="evidence" value="ECO:0007669"/>
    <property type="project" value="InterPro"/>
</dbReference>
<dbReference type="InterPro" id="IPR000719">
    <property type="entry name" value="Prot_kinase_dom"/>
</dbReference>
<evidence type="ECO:0000313" key="4">
    <source>
        <dbReference type="Proteomes" id="UP000887561"/>
    </source>
</evidence>
<dbReference type="InterPro" id="IPR008160">
    <property type="entry name" value="Collagen"/>
</dbReference>
<feature type="domain" description="Protein kinase" evidence="3">
    <location>
        <begin position="1"/>
        <end position="189"/>
    </location>
</feature>
<dbReference type="SUPFAM" id="SSF56112">
    <property type="entry name" value="Protein kinase-like (PK-like)"/>
    <property type="match status" value="1"/>
</dbReference>
<dbReference type="Proteomes" id="UP000887561">
    <property type="component" value="Unplaced"/>
</dbReference>
<dbReference type="AlphaFoldDB" id="A0A915N6M4"/>
<dbReference type="WBParaSite" id="scaffold7596_cov216.g12220">
    <property type="protein sequence ID" value="scaffold7596_cov216.g12220"/>
    <property type="gene ID" value="scaffold7596_cov216.g12220"/>
</dbReference>